<feature type="transmembrane region" description="Helical" evidence="8">
    <location>
        <begin position="310"/>
        <end position="330"/>
    </location>
</feature>
<dbReference type="NCBIfam" id="TIGR00879">
    <property type="entry name" value="SP"/>
    <property type="match status" value="1"/>
</dbReference>
<evidence type="ECO:0000256" key="3">
    <source>
        <dbReference type="ARBA" id="ARBA00022448"/>
    </source>
</evidence>
<dbReference type="GO" id="GO:0016020">
    <property type="term" value="C:membrane"/>
    <property type="evidence" value="ECO:0007669"/>
    <property type="project" value="UniProtKB-SubCell"/>
</dbReference>
<dbReference type="PRINTS" id="PR00171">
    <property type="entry name" value="SUGRTRNSPORT"/>
</dbReference>
<dbReference type="InterPro" id="IPR050360">
    <property type="entry name" value="MFS_Sugar_Transporters"/>
</dbReference>
<keyword evidence="3 7" id="KW-0813">Transport</keyword>
<evidence type="ECO:0000313" key="10">
    <source>
        <dbReference type="EMBL" id="KAH7027282.1"/>
    </source>
</evidence>
<dbReference type="PANTHER" id="PTHR48022">
    <property type="entry name" value="PLASTIDIC GLUCOSE TRANSPORTER 4"/>
    <property type="match status" value="1"/>
</dbReference>
<dbReference type="PANTHER" id="PTHR48022:SF68">
    <property type="entry name" value="MAJOR FACILITATOR SUPERFAMILY (MFS) PROFILE DOMAIN-CONTAINING PROTEIN-RELATED"/>
    <property type="match status" value="1"/>
</dbReference>
<evidence type="ECO:0000256" key="8">
    <source>
        <dbReference type="SAM" id="Phobius"/>
    </source>
</evidence>
<accession>A0A9P8Y3J4</accession>
<dbReference type="Proteomes" id="UP000756346">
    <property type="component" value="Unassembled WGS sequence"/>
</dbReference>
<dbReference type="Gene3D" id="1.20.1250.20">
    <property type="entry name" value="MFS general substrate transporter like domains"/>
    <property type="match status" value="1"/>
</dbReference>
<dbReference type="GO" id="GO:0005351">
    <property type="term" value="F:carbohydrate:proton symporter activity"/>
    <property type="evidence" value="ECO:0007669"/>
    <property type="project" value="TreeGrafter"/>
</dbReference>
<evidence type="ECO:0000256" key="4">
    <source>
        <dbReference type="ARBA" id="ARBA00022692"/>
    </source>
</evidence>
<keyword evidence="6 8" id="KW-0472">Membrane</keyword>
<proteinExistence type="inferred from homology"/>
<feature type="transmembrane region" description="Helical" evidence="8">
    <location>
        <begin position="71"/>
        <end position="92"/>
    </location>
</feature>
<dbReference type="InterPro" id="IPR003663">
    <property type="entry name" value="Sugar/inositol_transpt"/>
</dbReference>
<feature type="transmembrane region" description="Helical" evidence="8">
    <location>
        <begin position="277"/>
        <end position="298"/>
    </location>
</feature>
<evidence type="ECO:0000256" key="2">
    <source>
        <dbReference type="ARBA" id="ARBA00010992"/>
    </source>
</evidence>
<feature type="domain" description="Major facilitator superfamily (MFS) profile" evidence="9">
    <location>
        <begin position="16"/>
        <end position="460"/>
    </location>
</feature>
<dbReference type="PROSITE" id="PS50850">
    <property type="entry name" value="MFS"/>
    <property type="match status" value="1"/>
</dbReference>
<feature type="transmembrane region" description="Helical" evidence="8">
    <location>
        <begin position="12"/>
        <end position="29"/>
    </location>
</feature>
<comment type="subcellular location">
    <subcellularLocation>
        <location evidence="1">Membrane</location>
        <topology evidence="1">Multi-pass membrane protein</topology>
    </subcellularLocation>
</comment>
<dbReference type="InterPro" id="IPR005828">
    <property type="entry name" value="MFS_sugar_transport-like"/>
</dbReference>
<feature type="transmembrane region" description="Helical" evidence="8">
    <location>
        <begin position="342"/>
        <end position="364"/>
    </location>
</feature>
<organism evidence="10 11">
    <name type="scientific">Microdochium trichocladiopsis</name>
    <dbReference type="NCBI Taxonomy" id="1682393"/>
    <lineage>
        <taxon>Eukaryota</taxon>
        <taxon>Fungi</taxon>
        <taxon>Dikarya</taxon>
        <taxon>Ascomycota</taxon>
        <taxon>Pezizomycotina</taxon>
        <taxon>Sordariomycetes</taxon>
        <taxon>Xylariomycetidae</taxon>
        <taxon>Xylariales</taxon>
        <taxon>Microdochiaceae</taxon>
        <taxon>Microdochium</taxon>
    </lineage>
</organism>
<sequence length="537" mass="58671">MGNFFGLRGNKLNYAISFIAGVDFLLFGYDQGVMGGILTMHDFLETFPSINPRAAGLSAAEAATASTYQGIAVSCYNLGCFLGAIMAIWIGNPIGRKRMIILGTSIMVVGAALQASAFTLSHFIFGRILTGVGNGLNTSTVPTWQAETSKSHKRGKLVMIEGALIAGGIMVSNWVDLGFSLVGSSVSWRFPLAFQCFFCFWILAFVGGLPESPRWLILKGKEAGARGVLAALADLPAEDKRVQVEFDIIKVAALESSKGSFREVFTMNKDRNFHRALLGYMSQVFQQISGCNLITYYAPVICANLGMSEFMALLLASCIATEYFLISWPAVFIIERVGRRKLLLVGAAGQAATMAVLAGVNSATSPSTQIAAIVFLFVFNTFFAFGWLGIPWLYPSEVVPLRIRAPANALSTSANWIFNFLVVMITPVAFETIGYQTYVIFAVINAFMFVCVHLFWPETAYRSLEEIDCIFHRVEGHGGVKGYFSVVQAARDEPRRYDKNGELLILDEESSAIGCIHPQIIIMITKSVSAVYSRTVQ</sequence>
<dbReference type="RefSeq" id="XP_046010081.1">
    <property type="nucleotide sequence ID" value="XM_046160347.1"/>
</dbReference>
<feature type="transmembrane region" description="Helical" evidence="8">
    <location>
        <begin position="370"/>
        <end position="394"/>
    </location>
</feature>
<evidence type="ECO:0000256" key="7">
    <source>
        <dbReference type="RuleBase" id="RU003346"/>
    </source>
</evidence>
<gene>
    <name evidence="10" type="ORF">B0I36DRAFT_375252</name>
</gene>
<dbReference type="EMBL" id="JAGTJQ010000007">
    <property type="protein sequence ID" value="KAH7027282.1"/>
    <property type="molecule type" value="Genomic_DNA"/>
</dbReference>
<feature type="transmembrane region" description="Helical" evidence="8">
    <location>
        <begin position="406"/>
        <end position="429"/>
    </location>
</feature>
<comment type="caution">
    <text evidence="10">The sequence shown here is derived from an EMBL/GenBank/DDBJ whole genome shotgun (WGS) entry which is preliminary data.</text>
</comment>
<dbReference type="Pfam" id="PF00083">
    <property type="entry name" value="Sugar_tr"/>
    <property type="match status" value="1"/>
</dbReference>
<dbReference type="FunFam" id="1.20.1250.20:FF:000061">
    <property type="entry name" value="MFS sugar transporter"/>
    <property type="match status" value="1"/>
</dbReference>
<name>A0A9P8Y3J4_9PEZI</name>
<protein>
    <submittedName>
        <fullName evidence="10">Major facilitator superfamily transporter monosaccharide</fullName>
    </submittedName>
</protein>
<comment type="similarity">
    <text evidence="2 7">Belongs to the major facilitator superfamily. Sugar transporter (TC 2.A.1.1) family.</text>
</comment>
<reference evidence="10" key="1">
    <citation type="journal article" date="2021" name="Nat. Commun.">
        <title>Genetic determinants of endophytism in the Arabidopsis root mycobiome.</title>
        <authorList>
            <person name="Mesny F."/>
            <person name="Miyauchi S."/>
            <person name="Thiergart T."/>
            <person name="Pickel B."/>
            <person name="Atanasova L."/>
            <person name="Karlsson M."/>
            <person name="Huettel B."/>
            <person name="Barry K.W."/>
            <person name="Haridas S."/>
            <person name="Chen C."/>
            <person name="Bauer D."/>
            <person name="Andreopoulos W."/>
            <person name="Pangilinan J."/>
            <person name="LaButti K."/>
            <person name="Riley R."/>
            <person name="Lipzen A."/>
            <person name="Clum A."/>
            <person name="Drula E."/>
            <person name="Henrissat B."/>
            <person name="Kohler A."/>
            <person name="Grigoriev I.V."/>
            <person name="Martin F.M."/>
            <person name="Hacquard S."/>
        </authorList>
    </citation>
    <scope>NUCLEOTIDE SEQUENCE</scope>
    <source>
        <strain evidence="10">MPI-CAGE-CH-0230</strain>
    </source>
</reference>
<dbReference type="SUPFAM" id="SSF103473">
    <property type="entry name" value="MFS general substrate transporter"/>
    <property type="match status" value="1"/>
</dbReference>
<feature type="transmembrane region" description="Helical" evidence="8">
    <location>
        <begin position="187"/>
        <end position="209"/>
    </location>
</feature>
<dbReference type="AlphaFoldDB" id="A0A9P8Y3J4"/>
<dbReference type="OrthoDB" id="6612291at2759"/>
<dbReference type="InterPro" id="IPR005829">
    <property type="entry name" value="Sugar_transporter_CS"/>
</dbReference>
<evidence type="ECO:0000256" key="1">
    <source>
        <dbReference type="ARBA" id="ARBA00004141"/>
    </source>
</evidence>
<dbReference type="PROSITE" id="PS00216">
    <property type="entry name" value="SUGAR_TRANSPORT_1"/>
    <property type="match status" value="1"/>
</dbReference>
<evidence type="ECO:0000313" key="11">
    <source>
        <dbReference type="Proteomes" id="UP000756346"/>
    </source>
</evidence>
<evidence type="ECO:0000259" key="9">
    <source>
        <dbReference type="PROSITE" id="PS50850"/>
    </source>
</evidence>
<dbReference type="GeneID" id="70189893"/>
<keyword evidence="5 8" id="KW-1133">Transmembrane helix</keyword>
<feature type="transmembrane region" description="Helical" evidence="8">
    <location>
        <begin position="99"/>
        <end position="118"/>
    </location>
</feature>
<dbReference type="InterPro" id="IPR036259">
    <property type="entry name" value="MFS_trans_sf"/>
</dbReference>
<evidence type="ECO:0000256" key="6">
    <source>
        <dbReference type="ARBA" id="ARBA00023136"/>
    </source>
</evidence>
<keyword evidence="11" id="KW-1185">Reference proteome</keyword>
<feature type="transmembrane region" description="Helical" evidence="8">
    <location>
        <begin position="435"/>
        <end position="456"/>
    </location>
</feature>
<evidence type="ECO:0000256" key="5">
    <source>
        <dbReference type="ARBA" id="ARBA00022989"/>
    </source>
</evidence>
<keyword evidence="4 8" id="KW-0812">Transmembrane</keyword>
<dbReference type="InterPro" id="IPR020846">
    <property type="entry name" value="MFS_dom"/>
</dbReference>